<dbReference type="GO" id="GO:0032007">
    <property type="term" value="P:negative regulation of TOR signaling"/>
    <property type="evidence" value="ECO:0007669"/>
    <property type="project" value="InterPro"/>
</dbReference>
<dbReference type="Pfam" id="PF02145">
    <property type="entry name" value="Rap_GAP"/>
    <property type="match status" value="1"/>
</dbReference>
<feature type="region of interest" description="Disordered" evidence="2">
    <location>
        <begin position="989"/>
        <end position="1034"/>
    </location>
</feature>
<dbReference type="InterPro" id="IPR016024">
    <property type="entry name" value="ARM-type_fold"/>
</dbReference>
<organism evidence="4">
    <name type="scientific">Amblyomma aureolatum</name>
    <dbReference type="NCBI Taxonomy" id="187763"/>
    <lineage>
        <taxon>Eukaryota</taxon>
        <taxon>Metazoa</taxon>
        <taxon>Ecdysozoa</taxon>
        <taxon>Arthropoda</taxon>
        <taxon>Chelicerata</taxon>
        <taxon>Arachnida</taxon>
        <taxon>Acari</taxon>
        <taxon>Parasitiformes</taxon>
        <taxon>Ixodida</taxon>
        <taxon>Ixodoidea</taxon>
        <taxon>Ixodidae</taxon>
        <taxon>Amblyomminae</taxon>
        <taxon>Amblyomma</taxon>
    </lineage>
</organism>
<evidence type="ECO:0000256" key="1">
    <source>
        <dbReference type="ARBA" id="ARBA00022468"/>
    </source>
</evidence>
<evidence type="ECO:0000259" key="3">
    <source>
        <dbReference type="PROSITE" id="PS50085"/>
    </source>
</evidence>
<dbReference type="InterPro" id="IPR035974">
    <property type="entry name" value="Rap/Ran-GAP_sf"/>
</dbReference>
<proteinExistence type="evidence at transcript level"/>
<dbReference type="GO" id="GO:0030178">
    <property type="term" value="P:negative regulation of Wnt signaling pathway"/>
    <property type="evidence" value="ECO:0007669"/>
    <property type="project" value="TreeGrafter"/>
</dbReference>
<dbReference type="EMBL" id="GFAC01001494">
    <property type="protein sequence ID" value="JAT97694.1"/>
    <property type="molecule type" value="mRNA"/>
</dbReference>
<sequence>MSKNAKDKEKPLERIKSLFGLGKASSPAVPRLEEHAIDLELLKELGSDSPVAQRLKVIKELTEVVRTRRLAQGSGETLYSLTCDLLNPAHGTEIRHAVLNFYCALLRAQRDPGDITRAHCFNLALGLVLPEDLPLRLELLRALTDNGKCLNLFEEQAGAFLVKWMPEVLSAGRAQDLLPLLVNVVRFNSAFLDRSTIMGFVQNACILCCRTNSELDVKLGLELLDSVVGYGLVSVELLGHVVPTACRTVVVAPFSELSWRLMRNLLGTHLGHRTIGCLCRLLEDRTNACDPTLLKGAMFFVGAALWSPRAVGSLQYRAASVLPSLGRGVANGSAYPSVAYEAAVCLQWLLGPDAPPLGPVAWDALLDLLGSLLTFPQSQPGGRQLQQMAHELLTRVEVSHDQGSFQGDATRLFELVDQAAPLRPEASLLRLVEFRARQAELCPLHWASQMAELLERFLDPEMGTLAVRLYLLDLLASHRHLCQADELAEQVLLPHVSPLEMEPAVAARAVRLLADVLLRDDLSSQHTTDLLDRLGKVLAGGWQADELLALEAAVEGLCRLFQAHVHDGQPSTAVAALQLLAQHLNKQCKEGPPPELAPVRLRLVQTLVALRTSPLYQVGLCDSATGQVIFSGQLTCTFREGSPCGNAGSTAVTQQLCFREPLEALLCCLREETDGAVLSALLRGLPGLLRDRAVVLCGQLSLRRLSSWLISHAAGDRKWLDKVRNHGGEALLYPVASALVVYRSERDAQSPRWLLQVLELGLMCKPAVALCLRALALAALELQLAMAKLLPELLQRLAQLSPTMAIALPVLEFLACLIRVPQLYASFTTDEYRRVFAIALPYTNPARFNDVVVALAHHLVALWFLKCRVAFRKDLAPFIMKTLRSQLEPAEEERRDAAMVRLQEELLATLGDLVAQCSFGSCGSQPRRSGAALFLLEQGRAQSWLLPGHRLVTITTSGCAGRPARPGLCDRCALFCQEPVAPVPREELGMRQEPPQQQQQQQQQQRRRHQSEAVGRTSGPRHPPATQDDLSLERRGGGGRAGLVLRHVCGCWCCGWAEVLVRRPTGNSAWLLRLQNDLFPRATTSTDFPLPDVAAIFRCHNLVDTHDEAASRGANTGERPSPGERSPLRRTNSSPEVPAQDLPRCDRYDSIPEESQPPRQVAAAWDSRGHSNRRSLEGWSHTEVPASSYRDRGHTVSGVSPASDSGAMATTSYVDLYRSGMNPRFVFLHLFRSLGQSERALPLPESDERSLSVFDFIPTYETHKMGLVYVGVGQAGKEQCILSNTHGSVRYTKLLTSLGTLVRLSEVDPRRTYVGGLACTGEDGTHCLCWQDDVTQVVFHVATLMPNVDSDRLRGNKKRHIGNDFVHIVYNDSGEPYDLATIRGDFHRVCVVVEPLKLEHNLVSLVGKPEVLELLRPPSEPQLVPDSSLGVYVRQAALHANVACTSLHRSQAGSPYVNNWHERLRHLERLRLRLLERSGEPPPDDLATL</sequence>
<dbReference type="GO" id="GO:0051056">
    <property type="term" value="P:regulation of small GTPase mediated signal transduction"/>
    <property type="evidence" value="ECO:0007669"/>
    <property type="project" value="InterPro"/>
</dbReference>
<dbReference type="PROSITE" id="PS50085">
    <property type="entry name" value="RAPGAP"/>
    <property type="match status" value="1"/>
</dbReference>
<feature type="compositionally biased region" description="Low complexity" evidence="2">
    <location>
        <begin position="991"/>
        <end position="1004"/>
    </location>
</feature>
<dbReference type="Pfam" id="PF03542">
    <property type="entry name" value="Tuberin"/>
    <property type="match status" value="1"/>
</dbReference>
<evidence type="ECO:0000256" key="2">
    <source>
        <dbReference type="SAM" id="MobiDB-lite"/>
    </source>
</evidence>
<dbReference type="PANTHER" id="PTHR10063:SF0">
    <property type="entry name" value="TUBERIN"/>
    <property type="match status" value="1"/>
</dbReference>
<protein>
    <submittedName>
        <fullName evidence="4">Putative tuberin</fullName>
    </submittedName>
</protein>
<evidence type="ECO:0000313" key="4">
    <source>
        <dbReference type="EMBL" id="JAT97694.1"/>
    </source>
</evidence>
<name>A0A1E1XEJ7_9ACAR</name>
<dbReference type="InterPro" id="IPR024584">
    <property type="entry name" value="Tuberin_N"/>
</dbReference>
<feature type="domain" description="Rap-GAP" evidence="3">
    <location>
        <begin position="1251"/>
        <end position="1478"/>
    </location>
</feature>
<dbReference type="PRINTS" id="PR01431">
    <property type="entry name" value="TUBERIN"/>
</dbReference>
<dbReference type="SUPFAM" id="SSF48371">
    <property type="entry name" value="ARM repeat"/>
    <property type="match status" value="1"/>
</dbReference>
<dbReference type="GO" id="GO:0051726">
    <property type="term" value="P:regulation of cell cycle"/>
    <property type="evidence" value="ECO:0007669"/>
    <property type="project" value="TreeGrafter"/>
</dbReference>
<dbReference type="FunFam" id="3.40.50.11210:FF:000001">
    <property type="entry name" value="Ral GTPase-activating protein subunit alpha-1 isoform 1"/>
    <property type="match status" value="1"/>
</dbReference>
<dbReference type="PANTHER" id="PTHR10063">
    <property type="entry name" value="TUBERIN"/>
    <property type="match status" value="1"/>
</dbReference>
<reference evidence="4" key="1">
    <citation type="journal article" date="2017" name="Front. Cell. Infect. Microbiol.">
        <title>The Distinct Transcriptional Response of the Midgut of Amblyomma sculptum and Amblyomma aureolatum Ticks to Rickettsia rickettsii Correlates to Their Differences in Susceptibility to Infection.</title>
        <authorList>
            <person name="Martins L.A."/>
            <person name="Galletti M.F.B.M."/>
            <person name="Ribeiro J.M."/>
            <person name="Fujita A."/>
            <person name="Costa F.B."/>
            <person name="Labruna M.B."/>
            <person name="Daffre S."/>
            <person name="Fogaca A.C."/>
        </authorList>
    </citation>
    <scope>NUCLEOTIDE SEQUENCE</scope>
</reference>
<dbReference type="InterPro" id="IPR003913">
    <property type="entry name" value="Tuberin"/>
</dbReference>
<dbReference type="GO" id="GO:0005096">
    <property type="term" value="F:GTPase activator activity"/>
    <property type="evidence" value="ECO:0007669"/>
    <property type="project" value="UniProtKB-KW"/>
</dbReference>
<accession>A0A1E1XEJ7</accession>
<dbReference type="InterPro" id="IPR027107">
    <property type="entry name" value="Tuberin/Ral-act_asu"/>
</dbReference>
<dbReference type="Gene3D" id="3.40.50.11210">
    <property type="entry name" value="Rap/Ran-GAP"/>
    <property type="match status" value="1"/>
</dbReference>
<dbReference type="GO" id="GO:0005634">
    <property type="term" value="C:nucleus"/>
    <property type="evidence" value="ECO:0007669"/>
    <property type="project" value="InterPro"/>
</dbReference>
<dbReference type="SUPFAM" id="SSF111347">
    <property type="entry name" value="Rap/Ran-GAP"/>
    <property type="match status" value="1"/>
</dbReference>
<dbReference type="Pfam" id="PF11864">
    <property type="entry name" value="DUF3384"/>
    <property type="match status" value="1"/>
</dbReference>
<dbReference type="GO" id="GO:0033596">
    <property type="term" value="C:TSC1-TSC2 complex"/>
    <property type="evidence" value="ECO:0007669"/>
    <property type="project" value="InterPro"/>
</dbReference>
<dbReference type="GO" id="GO:0051898">
    <property type="term" value="P:negative regulation of phosphatidylinositol 3-kinase/protein kinase B signal transduction"/>
    <property type="evidence" value="ECO:0007669"/>
    <property type="project" value="TreeGrafter"/>
</dbReference>
<dbReference type="InterPro" id="IPR000331">
    <property type="entry name" value="Rap/Ran_GAP_dom"/>
</dbReference>
<dbReference type="InterPro" id="IPR018515">
    <property type="entry name" value="Tuberin-type_domain"/>
</dbReference>
<keyword evidence="1" id="KW-0343">GTPase activation</keyword>
<dbReference type="GO" id="GO:0046627">
    <property type="term" value="P:negative regulation of insulin receptor signaling pathway"/>
    <property type="evidence" value="ECO:0007669"/>
    <property type="project" value="TreeGrafter"/>
</dbReference>
<feature type="region of interest" description="Disordered" evidence="2">
    <location>
        <begin position="1109"/>
        <end position="1205"/>
    </location>
</feature>